<dbReference type="SUPFAM" id="SSF55073">
    <property type="entry name" value="Nucleotide cyclase"/>
    <property type="match status" value="1"/>
</dbReference>
<keyword evidence="6" id="KW-0456">Lyase</keyword>
<keyword evidence="3" id="KW-0547">Nucleotide-binding</keyword>
<dbReference type="GO" id="GO:0004016">
    <property type="term" value="F:adenylate cyclase activity"/>
    <property type="evidence" value="ECO:0007669"/>
    <property type="project" value="TreeGrafter"/>
</dbReference>
<dbReference type="GO" id="GO:0001653">
    <property type="term" value="F:peptide receptor activity"/>
    <property type="evidence" value="ECO:0007669"/>
    <property type="project" value="TreeGrafter"/>
</dbReference>
<dbReference type="GO" id="GO:0004383">
    <property type="term" value="F:guanylate cyclase activity"/>
    <property type="evidence" value="ECO:0007669"/>
    <property type="project" value="TreeGrafter"/>
</dbReference>
<dbReference type="InterPro" id="IPR001054">
    <property type="entry name" value="A/G_cyclase"/>
</dbReference>
<dbReference type="SMART" id="SM00044">
    <property type="entry name" value="CYCc"/>
    <property type="match status" value="1"/>
</dbReference>
<dbReference type="Gene3D" id="3.30.70.1230">
    <property type="entry name" value="Nucleotide cyclase"/>
    <property type="match status" value="1"/>
</dbReference>
<feature type="domain" description="Guanylate cyclase" evidence="8">
    <location>
        <begin position="484"/>
        <end position="614"/>
    </location>
</feature>
<evidence type="ECO:0000256" key="2">
    <source>
        <dbReference type="ARBA" id="ARBA00022692"/>
    </source>
</evidence>
<evidence type="ECO:0000256" key="6">
    <source>
        <dbReference type="ARBA" id="ARBA00023239"/>
    </source>
</evidence>
<dbReference type="InterPro" id="IPR029787">
    <property type="entry name" value="Nucleotide_cyclase"/>
</dbReference>
<dbReference type="PANTHER" id="PTHR11920:SF501">
    <property type="entry name" value="GUANYLATE CYCLASE 32E"/>
    <property type="match status" value="1"/>
</dbReference>
<keyword evidence="4 7" id="KW-1133">Transmembrane helix</keyword>
<dbReference type="InterPro" id="IPR050401">
    <property type="entry name" value="Cyclic_nucleotide_synthase"/>
</dbReference>
<dbReference type="PANTHER" id="PTHR11920">
    <property type="entry name" value="GUANYLYL CYCLASE"/>
    <property type="match status" value="1"/>
</dbReference>
<organism evidence="9 10">
    <name type="scientific">Macrostomum lignano</name>
    <dbReference type="NCBI Taxonomy" id="282301"/>
    <lineage>
        <taxon>Eukaryota</taxon>
        <taxon>Metazoa</taxon>
        <taxon>Spiralia</taxon>
        <taxon>Lophotrochozoa</taxon>
        <taxon>Platyhelminthes</taxon>
        <taxon>Rhabditophora</taxon>
        <taxon>Macrostomorpha</taxon>
        <taxon>Macrostomida</taxon>
        <taxon>Macrostomidae</taxon>
        <taxon>Macrostomum</taxon>
    </lineage>
</organism>
<evidence type="ECO:0000256" key="3">
    <source>
        <dbReference type="ARBA" id="ARBA00022741"/>
    </source>
</evidence>
<keyword evidence="5 7" id="KW-0472">Membrane</keyword>
<comment type="subcellular location">
    <subcellularLocation>
        <location evidence="1">Membrane</location>
    </subcellularLocation>
</comment>
<dbReference type="Pfam" id="PF08376">
    <property type="entry name" value="NIT"/>
    <property type="match status" value="1"/>
</dbReference>
<name>A0A1I8HH80_9PLAT</name>
<dbReference type="Pfam" id="PF00211">
    <property type="entry name" value="Guanylate_cyc"/>
    <property type="match status" value="1"/>
</dbReference>
<protein>
    <submittedName>
        <fullName evidence="10">Guanylate cyclase domain-containing protein</fullName>
    </submittedName>
</protein>
<evidence type="ECO:0000256" key="5">
    <source>
        <dbReference type="ARBA" id="ARBA00023136"/>
    </source>
</evidence>
<accession>A0A1I8HH80</accession>
<dbReference type="GO" id="GO:0007168">
    <property type="term" value="P:receptor guanylyl cyclase signaling pathway"/>
    <property type="evidence" value="ECO:0007669"/>
    <property type="project" value="TreeGrafter"/>
</dbReference>
<dbReference type="WBParaSite" id="maker-uti_cns_0006164-snap-gene-0.12-mRNA-1">
    <property type="protein sequence ID" value="maker-uti_cns_0006164-snap-gene-0.12-mRNA-1"/>
    <property type="gene ID" value="maker-uti_cns_0006164-snap-gene-0.12"/>
</dbReference>
<evidence type="ECO:0000256" key="7">
    <source>
        <dbReference type="SAM" id="Phobius"/>
    </source>
</evidence>
<dbReference type="AlphaFoldDB" id="A0A1I8HH80"/>
<evidence type="ECO:0000256" key="1">
    <source>
        <dbReference type="ARBA" id="ARBA00004370"/>
    </source>
</evidence>
<sequence length="682" mass="76648">LISFKLARVFVTAMGKKGMLRPEVKITPAITPSVSSMSSTFMNRKVSGSSNSLNSGSETSGNVSRINRIVQERLLYTSVLGKCYNWFYSSNDQIGKKRQVAKIMFLLMLPIAALAGVTIRNLVDSSNESKMKSNIRDAMRFAMETGSLIDNLQKERDRVALFISSKSSETRILIEEIFRQTDLSLAALRSWNQDSEELTFMTAFESKADFQKILDIRRRDISLNPDFRNPLEEIRFYTNDVIRVFINWITDTIQQSKDGSLWKNMVAYLLLVMAKENTGVERSLGGIFYAQGGFRMDSEYQWYLRTYFQGRAQIKDSKEYSDIVRELTNQTAVELAPVVSSIETMRSEILSRSEPQNMGGLEASTLWLNNMSIYMEGQQGLLVSLGEFALNSIATDKLDDYNSLMLNLGFFLIALISSPIVIFIVHAMMDDISQYSGALMTQACAMTKDRERADRLLYGMMPQSIIEQLRLRKKVSAETFTEASIMLVRLANFAFVANNSQPGQVIEILNGLYNMFDERIEKFDCHKLQTSGDWLLIVSGVPIRNGRRHAHELAVLSIDLRHHALHIRVAHMPGVSMHLQIAIHSGPVVAAVVGVIFPRYCLFGTTLFATQSIEAQCEQGTVLISEATRNLIAFDSTFVADYKKTVEVGEGETVRVHELKTKKGYEESLGCSPNCQGDNGTA</sequence>
<dbReference type="GO" id="GO:0035556">
    <property type="term" value="P:intracellular signal transduction"/>
    <property type="evidence" value="ECO:0007669"/>
    <property type="project" value="InterPro"/>
</dbReference>
<feature type="transmembrane region" description="Helical" evidence="7">
    <location>
        <begin position="404"/>
        <end position="425"/>
    </location>
</feature>
<evidence type="ECO:0000259" key="8">
    <source>
        <dbReference type="PROSITE" id="PS50125"/>
    </source>
</evidence>
<dbReference type="CDD" id="cd07302">
    <property type="entry name" value="CHD"/>
    <property type="match status" value="1"/>
</dbReference>
<proteinExistence type="predicted"/>
<dbReference type="InterPro" id="IPR013587">
    <property type="entry name" value="Nitrate/nitrite_sensing"/>
</dbReference>
<evidence type="ECO:0000313" key="10">
    <source>
        <dbReference type="WBParaSite" id="maker-uti_cns_0006164-snap-gene-0.12-mRNA-1"/>
    </source>
</evidence>
<dbReference type="GO" id="GO:0005886">
    <property type="term" value="C:plasma membrane"/>
    <property type="evidence" value="ECO:0007669"/>
    <property type="project" value="TreeGrafter"/>
</dbReference>
<dbReference type="GO" id="GO:0000166">
    <property type="term" value="F:nucleotide binding"/>
    <property type="evidence" value="ECO:0007669"/>
    <property type="project" value="UniProtKB-KW"/>
</dbReference>
<dbReference type="PROSITE" id="PS50125">
    <property type="entry name" value="GUANYLATE_CYCLASE_2"/>
    <property type="match status" value="1"/>
</dbReference>
<evidence type="ECO:0000256" key="4">
    <source>
        <dbReference type="ARBA" id="ARBA00022989"/>
    </source>
</evidence>
<dbReference type="Gene3D" id="6.10.250.780">
    <property type="match status" value="1"/>
</dbReference>
<keyword evidence="9" id="KW-1185">Reference proteome</keyword>
<keyword evidence="2 7" id="KW-0812">Transmembrane</keyword>
<reference evidence="10" key="1">
    <citation type="submission" date="2016-11" db="UniProtKB">
        <authorList>
            <consortium name="WormBaseParasite"/>
        </authorList>
    </citation>
    <scope>IDENTIFICATION</scope>
</reference>
<evidence type="ECO:0000313" key="9">
    <source>
        <dbReference type="Proteomes" id="UP000095280"/>
    </source>
</evidence>
<dbReference type="Proteomes" id="UP000095280">
    <property type="component" value="Unplaced"/>
</dbReference>
<feature type="transmembrane region" description="Helical" evidence="7">
    <location>
        <begin position="103"/>
        <end position="123"/>
    </location>
</feature>